<keyword evidence="7" id="KW-1017">Isopeptide bond</keyword>
<evidence type="ECO:0000256" key="3">
    <source>
        <dbReference type="ARBA" id="ARBA00005348"/>
    </source>
</evidence>
<dbReference type="PANTHER" id="PTHR10130:SF0">
    <property type="entry name" value="GH08708P"/>
    <property type="match status" value="1"/>
</dbReference>
<evidence type="ECO:0000256" key="8">
    <source>
        <dbReference type="ARBA" id="ARBA00022737"/>
    </source>
</evidence>
<comment type="similarity">
    <text evidence="3">Belongs to the peroxisomal targeting signal receptor family.</text>
</comment>
<keyword evidence="5" id="KW-0813">Transport</keyword>
<gene>
    <name evidence="18" type="primary">ORF93615</name>
</gene>
<name>A0A0B7A344_9EUPU</name>
<evidence type="ECO:0000256" key="15">
    <source>
        <dbReference type="ARBA" id="ARBA00046072"/>
    </source>
</evidence>
<evidence type="ECO:0000313" key="18">
    <source>
        <dbReference type="EMBL" id="CEK75022.1"/>
    </source>
</evidence>
<dbReference type="GO" id="GO:0016560">
    <property type="term" value="P:protein import into peroxisome matrix, docking"/>
    <property type="evidence" value="ECO:0007669"/>
    <property type="project" value="TreeGrafter"/>
</dbReference>
<dbReference type="InterPro" id="IPR019734">
    <property type="entry name" value="TPR_rpt"/>
</dbReference>
<dbReference type="GO" id="GO:0005829">
    <property type="term" value="C:cytosol"/>
    <property type="evidence" value="ECO:0007669"/>
    <property type="project" value="UniProtKB-SubCell"/>
</dbReference>
<keyword evidence="8" id="KW-0677">Repeat</keyword>
<evidence type="ECO:0000256" key="5">
    <source>
        <dbReference type="ARBA" id="ARBA00022448"/>
    </source>
</evidence>
<feature type="repeat" description="TPR" evidence="17">
    <location>
        <begin position="481"/>
        <end position="514"/>
    </location>
</feature>
<evidence type="ECO:0000256" key="14">
    <source>
        <dbReference type="ARBA" id="ARBA00032505"/>
    </source>
</evidence>
<evidence type="ECO:0000256" key="11">
    <source>
        <dbReference type="ARBA" id="ARBA00022927"/>
    </source>
</evidence>
<proteinExistence type="inferred from homology"/>
<feature type="repeat" description="TPR" evidence="17">
    <location>
        <begin position="370"/>
        <end position="403"/>
    </location>
</feature>
<dbReference type="PANTHER" id="PTHR10130">
    <property type="entry name" value="PEROXISOMAL TARGETING SIGNAL 1 RECEPTOR PEX5"/>
    <property type="match status" value="1"/>
</dbReference>
<evidence type="ECO:0000256" key="2">
    <source>
        <dbReference type="ARBA" id="ARBA00004514"/>
    </source>
</evidence>
<dbReference type="GO" id="GO:0005778">
    <property type="term" value="C:peroxisomal membrane"/>
    <property type="evidence" value="ECO:0007669"/>
    <property type="project" value="TreeGrafter"/>
</dbReference>
<evidence type="ECO:0000256" key="12">
    <source>
        <dbReference type="ARBA" id="ARBA00023140"/>
    </source>
</evidence>
<comment type="function">
    <text evidence="15">In addition to promoting peroxisomal translocation of proteins containing a PTS1 peroxisomal targeting signal, mediates peroxisomal import of proteins containing a C-terminal PTS2-type peroxisomal targeting signal via its interaction with PEX7. Interaction with PEX7 only takes place when PEX7 is associated with cargo proteins containing a PTS2 peroxisomal targeting signal. PEX7 along with PTS2-containing cargo proteins are then translocated through the PEX13-PEX14 docking complex together with PEX5.</text>
</comment>
<dbReference type="FunFam" id="1.25.40.10:FF:000034">
    <property type="entry name" value="Peroxisomal biogenesis factor 5 isoform 1"/>
    <property type="match status" value="1"/>
</dbReference>
<dbReference type="Gene3D" id="1.25.40.10">
    <property type="entry name" value="Tetratricopeptide repeat domain"/>
    <property type="match status" value="1"/>
</dbReference>
<keyword evidence="11" id="KW-0653">Protein transport</keyword>
<keyword evidence="12" id="KW-0576">Peroxisome</keyword>
<evidence type="ECO:0000256" key="9">
    <source>
        <dbReference type="ARBA" id="ARBA00022803"/>
    </source>
</evidence>
<evidence type="ECO:0000256" key="16">
    <source>
        <dbReference type="ARBA" id="ARBA00046106"/>
    </source>
</evidence>
<dbReference type="SUPFAM" id="SSF48452">
    <property type="entry name" value="TPR-like"/>
    <property type="match status" value="1"/>
</dbReference>
<evidence type="ECO:0000256" key="17">
    <source>
        <dbReference type="PROSITE-ProRule" id="PRU00339"/>
    </source>
</evidence>
<protein>
    <recommendedName>
        <fullName evidence="4">Peroxisomal targeting signal 1 receptor</fullName>
    </recommendedName>
    <alternativeName>
        <fullName evidence="13">PTS1-BP</fullName>
    </alternativeName>
    <alternativeName>
        <fullName evidence="14">Peroxin-5</fullName>
    </alternativeName>
</protein>
<sequence>MAGRSLVEAECGGQNSLVRLTSHFTQDRGLKQEAYGLTNRFPPPKPYEINRHLSQTSTDELVGEFLSSHHTAMAPQTFHMGNLLQEMREIEGAEIIHAPQRAPGIAELASTGNWAEEFLTTAGVSNTHLSSSNGQWAVEFGRLREGDGIKWAQEYLENGDHEKLAAEYLNNQDDHVWSSEYEKELLDDTKWVDEYSLHRDDQELEKTANALLGTITDPKINESEFIKFVKKIGAGEVSIKDNQVTDSSTDELAESWMHDFTSTHSGAKSLTEKWEEEFNGLSAAAQDNTDTEFWENLQKQWQEVKDDEGHPWLADYESSKVFKDYVFDQENNLLEHENPFEEGRKKLEAGDIPNAVLLFEAAVQKDPTHSEAWQYLGTTQAENEQELAAIAALRKCLEMDPKNRTAWMALAVSYTNESYGSHACHALKAWLSHSPQYSDLVKEELSTHPPELTFMSSSEHEEIRELYLSAARKSAETQIDPDVQGGLGILFNLSGEYDKAVECFSLALQVRPQDALLWNKYGATLANGNRSEEAVEAYRRALELSPGFIRSRYNLGIACVNLQAYKEAVQHFVSALNMQRESRGPNGQSSAMSENIWGTLRMTLSLLGRTDLYAACERRDLDSLKEI</sequence>
<evidence type="ECO:0000256" key="10">
    <source>
        <dbReference type="ARBA" id="ARBA00022843"/>
    </source>
</evidence>
<keyword evidence="6" id="KW-0963">Cytoplasm</keyword>
<evidence type="ECO:0000256" key="1">
    <source>
        <dbReference type="ARBA" id="ARBA00004253"/>
    </source>
</evidence>
<evidence type="ECO:0000256" key="4">
    <source>
        <dbReference type="ARBA" id="ARBA00018416"/>
    </source>
</evidence>
<dbReference type="InterPro" id="IPR024111">
    <property type="entry name" value="PEX5/PEX5L"/>
</dbReference>
<dbReference type="Pfam" id="PF14559">
    <property type="entry name" value="TPR_19"/>
    <property type="match status" value="1"/>
</dbReference>
<reference evidence="18" key="1">
    <citation type="submission" date="2014-12" db="EMBL/GenBank/DDBJ databases">
        <title>Insight into the proteome of Arion vulgaris.</title>
        <authorList>
            <person name="Aradska J."/>
            <person name="Bulat T."/>
            <person name="Smidak R."/>
            <person name="Sarate P."/>
            <person name="Gangsoo J."/>
            <person name="Sialana F."/>
            <person name="Bilban M."/>
            <person name="Lubec G."/>
        </authorList>
    </citation>
    <scope>NUCLEOTIDE SEQUENCE</scope>
    <source>
        <tissue evidence="18">Skin</tissue>
    </source>
</reference>
<evidence type="ECO:0000256" key="13">
    <source>
        <dbReference type="ARBA" id="ARBA00030232"/>
    </source>
</evidence>
<keyword evidence="9 17" id="KW-0802">TPR repeat</keyword>
<evidence type="ECO:0000256" key="7">
    <source>
        <dbReference type="ARBA" id="ARBA00022499"/>
    </source>
</evidence>
<comment type="subcellular location">
    <subcellularLocation>
        <location evidence="2">Cytoplasm</location>
        <location evidence="2">Cytosol</location>
    </subcellularLocation>
    <subcellularLocation>
        <location evidence="1">Peroxisome matrix</location>
    </subcellularLocation>
</comment>
<dbReference type="EMBL" id="HACG01028157">
    <property type="protein sequence ID" value="CEK75022.1"/>
    <property type="molecule type" value="Transcribed_RNA"/>
</dbReference>
<dbReference type="Pfam" id="PF13432">
    <property type="entry name" value="TPR_16"/>
    <property type="match status" value="1"/>
</dbReference>
<dbReference type="PROSITE" id="PS50005">
    <property type="entry name" value="TPR"/>
    <property type="match status" value="3"/>
</dbReference>
<evidence type="ECO:0000256" key="6">
    <source>
        <dbReference type="ARBA" id="ARBA00022490"/>
    </source>
</evidence>
<dbReference type="GO" id="GO:0005782">
    <property type="term" value="C:peroxisomal matrix"/>
    <property type="evidence" value="ECO:0007669"/>
    <property type="project" value="UniProtKB-SubCell"/>
</dbReference>
<dbReference type="AlphaFoldDB" id="A0A0B7A344"/>
<dbReference type="GO" id="GO:0005052">
    <property type="term" value="F:peroxisome matrix targeting signal-1 binding"/>
    <property type="evidence" value="ECO:0007669"/>
    <property type="project" value="TreeGrafter"/>
</dbReference>
<dbReference type="InterPro" id="IPR011990">
    <property type="entry name" value="TPR-like_helical_dom_sf"/>
</dbReference>
<dbReference type="SMART" id="SM00028">
    <property type="entry name" value="TPR"/>
    <property type="match status" value="4"/>
</dbReference>
<comment type="function">
    <text evidence="16">Receptor that mediates peroxisomal import of proteins containing a C-terminal PTS1-type tripeptide peroxisomal targeting signal (SKL-type). Binds to cargo proteins containing a PTS1 peroxisomal targeting signal in the cytosol, and translocates them into the peroxisome matrix by passing through the PEX13-PEX14 docking complex along with cargo proteins. PEX5 receptor is then retrotranslocated into the cytosol, leading to release of bound cargo in the peroxisome matrix, and reset for a subsequent peroxisome import cycle.</text>
</comment>
<keyword evidence="10" id="KW-0832">Ubl conjugation</keyword>
<organism evidence="18">
    <name type="scientific">Arion vulgaris</name>
    <dbReference type="NCBI Taxonomy" id="1028688"/>
    <lineage>
        <taxon>Eukaryota</taxon>
        <taxon>Metazoa</taxon>
        <taxon>Spiralia</taxon>
        <taxon>Lophotrochozoa</taxon>
        <taxon>Mollusca</taxon>
        <taxon>Gastropoda</taxon>
        <taxon>Heterobranchia</taxon>
        <taxon>Euthyneura</taxon>
        <taxon>Panpulmonata</taxon>
        <taxon>Eupulmonata</taxon>
        <taxon>Stylommatophora</taxon>
        <taxon>Helicina</taxon>
        <taxon>Arionoidea</taxon>
        <taxon>Arionidae</taxon>
        <taxon>Arion</taxon>
    </lineage>
</organism>
<accession>A0A0B7A344</accession>
<feature type="repeat" description="TPR" evidence="17">
    <location>
        <begin position="515"/>
        <end position="548"/>
    </location>
</feature>